<feature type="compositionally biased region" description="Acidic residues" evidence="1">
    <location>
        <begin position="300"/>
        <end position="327"/>
    </location>
</feature>
<dbReference type="EMBL" id="JANPWB010000013">
    <property type="protein sequence ID" value="KAJ1107410.1"/>
    <property type="molecule type" value="Genomic_DNA"/>
</dbReference>
<organism evidence="3 4">
    <name type="scientific">Pleurodeles waltl</name>
    <name type="common">Iberian ribbed newt</name>
    <dbReference type="NCBI Taxonomy" id="8319"/>
    <lineage>
        <taxon>Eukaryota</taxon>
        <taxon>Metazoa</taxon>
        <taxon>Chordata</taxon>
        <taxon>Craniata</taxon>
        <taxon>Vertebrata</taxon>
        <taxon>Euteleostomi</taxon>
        <taxon>Amphibia</taxon>
        <taxon>Batrachia</taxon>
        <taxon>Caudata</taxon>
        <taxon>Salamandroidea</taxon>
        <taxon>Salamandridae</taxon>
        <taxon>Pleurodelinae</taxon>
        <taxon>Pleurodeles</taxon>
    </lineage>
</organism>
<dbReference type="InterPro" id="IPR040233">
    <property type="entry name" value="CCD97-like_C"/>
</dbReference>
<evidence type="ECO:0000313" key="3">
    <source>
        <dbReference type="EMBL" id="KAJ1107410.1"/>
    </source>
</evidence>
<name>A0AAV7MXE8_PLEWA</name>
<sequence>MEDHIHDDEILVIRAELTSIDGDLPSTPPSDAVEIPQAEKDDLPDEVILQPHDTAPAELDFQRANGERECIDAVQQALKETRLIDAADNVDPENLSNAESDKIGFLTGMVARSASPEGPNDAELLEDALLMNMLGVIASSKLQIRSQQKDEPDFTQEQKLRILLEMYKSKPVVFLERFRKVLKEEHLACFDHLAGNYEVDFYCQEVRKSSLKKVHRTRVRNKRYAALQELIKGGDYFSDEQMRLRDPLMYEHYVGQYLTEEEILFINSKEMAEANCLSEVMMNSFDEQILQRRLHRQQEQEDACMEEEEEDSEEESTHPEDEDWVPDGDEKAMLREEFVSRMHQCFLDGKDRDFDYSAVDDNPDFDNLEIVTRDEEERYFDDEEPADIDEMEADEMK</sequence>
<dbReference type="Pfam" id="PF09747">
    <property type="entry name" value="CCD97-like_C"/>
    <property type="match status" value="1"/>
</dbReference>
<comment type="caution">
    <text evidence="3">The sequence shown here is derived from an EMBL/GenBank/DDBJ whole genome shotgun (WGS) entry which is preliminary data.</text>
</comment>
<dbReference type="InterPro" id="IPR018613">
    <property type="entry name" value="Ccdc97-like"/>
</dbReference>
<evidence type="ECO:0000256" key="1">
    <source>
        <dbReference type="SAM" id="MobiDB-lite"/>
    </source>
</evidence>
<keyword evidence="4" id="KW-1185">Reference proteome</keyword>
<dbReference type="Proteomes" id="UP001066276">
    <property type="component" value="Chromosome 9"/>
</dbReference>
<gene>
    <name evidence="3" type="ORF">NDU88_004800</name>
</gene>
<dbReference type="PANTHER" id="PTHR31840">
    <property type="entry name" value="COILED-COIL DOMAIN-CONTAINING PROTEIN 97"/>
    <property type="match status" value="1"/>
</dbReference>
<dbReference type="AlphaFoldDB" id="A0AAV7MXE8"/>
<evidence type="ECO:0000259" key="2">
    <source>
        <dbReference type="Pfam" id="PF09747"/>
    </source>
</evidence>
<feature type="region of interest" description="Disordered" evidence="1">
    <location>
        <begin position="377"/>
        <end position="397"/>
    </location>
</feature>
<protein>
    <recommendedName>
        <fullName evidence="2">CCD97-like C-terminal domain-containing protein</fullName>
    </recommendedName>
</protein>
<proteinExistence type="predicted"/>
<evidence type="ECO:0000313" key="4">
    <source>
        <dbReference type="Proteomes" id="UP001066276"/>
    </source>
</evidence>
<feature type="region of interest" description="Disordered" evidence="1">
    <location>
        <begin position="295"/>
        <end position="330"/>
    </location>
</feature>
<reference evidence="3" key="1">
    <citation type="journal article" date="2022" name="bioRxiv">
        <title>Sequencing and chromosome-scale assembly of the giantPleurodeles waltlgenome.</title>
        <authorList>
            <person name="Brown T."/>
            <person name="Elewa A."/>
            <person name="Iarovenko S."/>
            <person name="Subramanian E."/>
            <person name="Araus A.J."/>
            <person name="Petzold A."/>
            <person name="Susuki M."/>
            <person name="Suzuki K.-i.T."/>
            <person name="Hayashi T."/>
            <person name="Toyoda A."/>
            <person name="Oliveira C."/>
            <person name="Osipova E."/>
            <person name="Leigh N.D."/>
            <person name="Simon A."/>
            <person name="Yun M.H."/>
        </authorList>
    </citation>
    <scope>NUCLEOTIDE SEQUENCE</scope>
    <source>
        <strain evidence="3">20211129_DDA</strain>
        <tissue evidence="3">Liver</tissue>
    </source>
</reference>
<accession>A0AAV7MXE8</accession>
<dbReference type="PANTHER" id="PTHR31840:SF1">
    <property type="entry name" value="COILED-COIL DOMAIN-CONTAINING PROTEIN 97"/>
    <property type="match status" value="1"/>
</dbReference>
<feature type="domain" description="CCD97-like C-terminal" evidence="2">
    <location>
        <begin position="221"/>
        <end position="383"/>
    </location>
</feature>